<evidence type="ECO:0000256" key="7">
    <source>
        <dbReference type="ARBA" id="ARBA00023224"/>
    </source>
</evidence>
<dbReference type="Proteomes" id="UP000031036">
    <property type="component" value="Unassembled WGS sequence"/>
</dbReference>
<comment type="caution">
    <text evidence="11">The sequence shown here is derived from an EMBL/GenBank/DDBJ whole genome shotgun (WGS) entry which is preliminary data.</text>
</comment>
<comment type="similarity">
    <text evidence="8">Belongs to the G-protein coupled receptor 1 family.</text>
</comment>
<dbReference type="PRINTS" id="PR00237">
    <property type="entry name" value="GPCRRHODOPSN"/>
</dbReference>
<feature type="transmembrane region" description="Helical" evidence="9">
    <location>
        <begin position="27"/>
        <end position="52"/>
    </location>
</feature>
<dbReference type="OMA" id="VCCTSAT"/>
<dbReference type="PANTHER" id="PTHR24235:SF18">
    <property type="entry name" value="G-PROTEIN COUPLED RECEPTORS FAMILY 1 PROFILE DOMAIN-CONTAINING PROTEIN"/>
    <property type="match status" value="1"/>
</dbReference>
<dbReference type="AlphaFoldDB" id="A0A0B2V3X7"/>
<evidence type="ECO:0000256" key="8">
    <source>
        <dbReference type="RuleBase" id="RU000688"/>
    </source>
</evidence>
<keyword evidence="4 8" id="KW-0297">G-protein coupled receptor</keyword>
<evidence type="ECO:0000256" key="6">
    <source>
        <dbReference type="ARBA" id="ARBA00023170"/>
    </source>
</evidence>
<comment type="subcellular location">
    <subcellularLocation>
        <location evidence="1">Membrane</location>
        <topology evidence="1">Multi-pass membrane protein</topology>
    </subcellularLocation>
</comment>
<evidence type="ECO:0000256" key="9">
    <source>
        <dbReference type="SAM" id="Phobius"/>
    </source>
</evidence>
<organism evidence="11 12">
    <name type="scientific">Toxocara canis</name>
    <name type="common">Canine roundworm</name>
    <dbReference type="NCBI Taxonomy" id="6265"/>
    <lineage>
        <taxon>Eukaryota</taxon>
        <taxon>Metazoa</taxon>
        <taxon>Ecdysozoa</taxon>
        <taxon>Nematoda</taxon>
        <taxon>Chromadorea</taxon>
        <taxon>Rhabditida</taxon>
        <taxon>Spirurina</taxon>
        <taxon>Ascaridomorpha</taxon>
        <taxon>Ascaridoidea</taxon>
        <taxon>Toxocaridae</taxon>
        <taxon>Toxocara</taxon>
    </lineage>
</organism>
<accession>A0A0B2V3X7</accession>
<evidence type="ECO:0000256" key="3">
    <source>
        <dbReference type="ARBA" id="ARBA00022989"/>
    </source>
</evidence>
<dbReference type="InterPro" id="IPR000276">
    <property type="entry name" value="GPCR_Rhodpsn"/>
</dbReference>
<dbReference type="Pfam" id="PF00001">
    <property type="entry name" value="7tm_1"/>
    <property type="match status" value="1"/>
</dbReference>
<dbReference type="PANTHER" id="PTHR24235">
    <property type="entry name" value="NEUROPEPTIDE Y RECEPTOR"/>
    <property type="match status" value="1"/>
</dbReference>
<dbReference type="STRING" id="6265.A0A0B2V3X7"/>
<evidence type="ECO:0000313" key="12">
    <source>
        <dbReference type="Proteomes" id="UP000031036"/>
    </source>
</evidence>
<keyword evidence="2 8" id="KW-0812">Transmembrane</keyword>
<evidence type="ECO:0000313" key="11">
    <source>
        <dbReference type="EMBL" id="KHN76189.1"/>
    </source>
</evidence>
<evidence type="ECO:0000259" key="10">
    <source>
        <dbReference type="PROSITE" id="PS50262"/>
    </source>
</evidence>
<feature type="domain" description="G-protein coupled receptors family 1 profile" evidence="10">
    <location>
        <begin position="44"/>
        <end position="291"/>
    </location>
</feature>
<reference evidence="11 12" key="1">
    <citation type="submission" date="2014-11" db="EMBL/GenBank/DDBJ databases">
        <title>Genetic blueprint of the zoonotic pathogen Toxocara canis.</title>
        <authorList>
            <person name="Zhu X.-Q."/>
            <person name="Korhonen P.K."/>
            <person name="Cai H."/>
            <person name="Young N.D."/>
            <person name="Nejsum P."/>
            <person name="von Samson-Himmelstjerna G."/>
            <person name="Boag P.R."/>
            <person name="Tan P."/>
            <person name="Li Q."/>
            <person name="Min J."/>
            <person name="Yang Y."/>
            <person name="Wang X."/>
            <person name="Fang X."/>
            <person name="Hall R.S."/>
            <person name="Hofmann A."/>
            <person name="Sternberg P.W."/>
            <person name="Jex A.R."/>
            <person name="Gasser R.B."/>
        </authorList>
    </citation>
    <scope>NUCLEOTIDE SEQUENCE [LARGE SCALE GENOMIC DNA]</scope>
    <source>
        <strain evidence="11">PN_DK_2014</strain>
    </source>
</reference>
<keyword evidence="3 9" id="KW-1133">Transmembrane helix</keyword>
<evidence type="ECO:0000256" key="5">
    <source>
        <dbReference type="ARBA" id="ARBA00023136"/>
    </source>
</evidence>
<feature type="transmembrane region" description="Helical" evidence="9">
    <location>
        <begin position="64"/>
        <end position="87"/>
    </location>
</feature>
<dbReference type="SUPFAM" id="SSF81321">
    <property type="entry name" value="Family A G protein-coupled receptor-like"/>
    <property type="match status" value="2"/>
</dbReference>
<dbReference type="GO" id="GO:0005886">
    <property type="term" value="C:plasma membrane"/>
    <property type="evidence" value="ECO:0007669"/>
    <property type="project" value="TreeGrafter"/>
</dbReference>
<dbReference type="PROSITE" id="PS50262">
    <property type="entry name" value="G_PROTEIN_RECEP_F1_2"/>
    <property type="match status" value="1"/>
</dbReference>
<dbReference type="OrthoDB" id="9046662at2759"/>
<protein>
    <submittedName>
        <fullName evidence="11">Neuropeptide FF receptor 2</fullName>
    </submittedName>
</protein>
<evidence type="ECO:0000256" key="4">
    <source>
        <dbReference type="ARBA" id="ARBA00023040"/>
    </source>
</evidence>
<evidence type="ECO:0000256" key="2">
    <source>
        <dbReference type="ARBA" id="ARBA00022692"/>
    </source>
</evidence>
<dbReference type="PROSITE" id="PS00237">
    <property type="entry name" value="G_PROTEIN_RECEP_F1_1"/>
    <property type="match status" value="2"/>
</dbReference>
<keyword evidence="5 9" id="KW-0472">Membrane</keyword>
<keyword evidence="7 8" id="KW-0807">Transducer</keyword>
<keyword evidence="6 8" id="KW-0675">Receptor</keyword>
<feature type="transmembrane region" description="Helical" evidence="9">
    <location>
        <begin position="230"/>
        <end position="254"/>
    </location>
</feature>
<gene>
    <name evidence="11" type="primary">NPFFR2</name>
    <name evidence="11" type="ORF">Tcan_11260</name>
</gene>
<dbReference type="GO" id="GO:0008188">
    <property type="term" value="F:neuropeptide receptor activity"/>
    <property type="evidence" value="ECO:0007669"/>
    <property type="project" value="TreeGrafter"/>
</dbReference>
<dbReference type="InterPro" id="IPR017452">
    <property type="entry name" value="GPCR_Rhodpsn_7TM"/>
</dbReference>
<feature type="transmembrane region" description="Helical" evidence="9">
    <location>
        <begin position="142"/>
        <end position="162"/>
    </location>
</feature>
<proteinExistence type="inferred from homology"/>
<feature type="transmembrane region" description="Helical" evidence="9">
    <location>
        <begin position="182"/>
        <end position="202"/>
    </location>
</feature>
<feature type="transmembrane region" description="Helical" evidence="9">
    <location>
        <begin position="93"/>
        <end position="121"/>
    </location>
</feature>
<keyword evidence="12" id="KW-1185">Reference proteome</keyword>
<sequence>MNNESCLDMNSELWRFRNDLTTQPVTMVMFALLYATIIVLGTFGNICVILSIARTRSLQTVPNLFIFSLSCSDVVVCCTSATITPITAFKKEWLFGATLCSIAPFIAGISLCFSTFTLTAISVDRFLLICFPMKKALTKPQALIIIMGISLCFSTFTLTAISVDRFLLICFPMKKALTKPQALIIIMGICTMAACLSAPIMLKQRLQSFENFCGKFCTEDWGSDQNGRRVYGTVMVGVQFVVPLTIIIICYTAIAMKLGQGMLIKGKKSNYEWQVEMTDQVSCAKFSTLLS</sequence>
<dbReference type="GO" id="GO:0042923">
    <property type="term" value="F:neuropeptide binding"/>
    <property type="evidence" value="ECO:0007669"/>
    <property type="project" value="TreeGrafter"/>
</dbReference>
<name>A0A0B2V3X7_TOXCA</name>
<dbReference type="EMBL" id="JPKZ01002566">
    <property type="protein sequence ID" value="KHN76189.1"/>
    <property type="molecule type" value="Genomic_DNA"/>
</dbReference>
<dbReference type="SMART" id="SM01381">
    <property type="entry name" value="7TM_GPCR_Srsx"/>
    <property type="match status" value="1"/>
</dbReference>
<evidence type="ECO:0000256" key="1">
    <source>
        <dbReference type="ARBA" id="ARBA00004141"/>
    </source>
</evidence>
<dbReference type="GO" id="GO:0043005">
    <property type="term" value="C:neuron projection"/>
    <property type="evidence" value="ECO:0007669"/>
    <property type="project" value="TreeGrafter"/>
</dbReference>
<dbReference type="Gene3D" id="1.20.1070.10">
    <property type="entry name" value="Rhodopsin 7-helix transmembrane proteins"/>
    <property type="match status" value="2"/>
</dbReference>